<dbReference type="eggNOG" id="COG0484">
    <property type="taxonomic scope" value="Bacteria"/>
</dbReference>
<dbReference type="Gene3D" id="1.10.287.110">
    <property type="entry name" value="DnaJ domain"/>
    <property type="match status" value="1"/>
</dbReference>
<evidence type="ECO:0000259" key="6">
    <source>
        <dbReference type="PROSITE" id="PS50076"/>
    </source>
</evidence>
<dbReference type="CDD" id="cd06257">
    <property type="entry name" value="DnaJ"/>
    <property type="match status" value="1"/>
</dbReference>
<gene>
    <name evidence="7" type="ORF">HMPREF0202_00899</name>
</gene>
<dbReference type="CDD" id="cd10747">
    <property type="entry name" value="DnaJ_C"/>
    <property type="match status" value="1"/>
</dbReference>
<organism evidence="7 8">
    <name type="scientific">Cetobacterium somerae ATCC BAA-474</name>
    <dbReference type="NCBI Taxonomy" id="1319815"/>
    <lineage>
        <taxon>Bacteria</taxon>
        <taxon>Fusobacteriati</taxon>
        <taxon>Fusobacteriota</taxon>
        <taxon>Fusobacteriia</taxon>
        <taxon>Fusobacteriales</taxon>
        <taxon>Fusobacteriaceae</taxon>
        <taxon>Cetobacterium</taxon>
    </lineage>
</organism>
<dbReference type="SUPFAM" id="SSF49493">
    <property type="entry name" value="HSP40/DnaJ peptide-binding domain"/>
    <property type="match status" value="2"/>
</dbReference>
<keyword evidence="4" id="KW-0862">Zinc</keyword>
<dbReference type="PATRIC" id="fig|1319815.3.peg.863"/>
<dbReference type="GO" id="GO:0042026">
    <property type="term" value="P:protein refolding"/>
    <property type="evidence" value="ECO:0007669"/>
    <property type="project" value="TreeGrafter"/>
</dbReference>
<dbReference type="PROSITE" id="PS50076">
    <property type="entry name" value="DNAJ_2"/>
    <property type="match status" value="1"/>
</dbReference>
<dbReference type="HOGENOM" id="CLU_017633_0_7_0"/>
<dbReference type="InterPro" id="IPR036869">
    <property type="entry name" value="J_dom_sf"/>
</dbReference>
<dbReference type="InterPro" id="IPR008971">
    <property type="entry name" value="HSP40/DnaJ_pept-bd"/>
</dbReference>
<dbReference type="STRING" id="1319815.HMPREF0202_00899"/>
<dbReference type="PRINTS" id="PR00625">
    <property type="entry name" value="JDOMAIN"/>
</dbReference>
<dbReference type="PANTHER" id="PTHR43096">
    <property type="entry name" value="DNAJ HOMOLOG 1, MITOCHONDRIAL-RELATED"/>
    <property type="match status" value="1"/>
</dbReference>
<name>U7VCC3_9FUSO</name>
<dbReference type="Gene3D" id="2.60.260.20">
    <property type="entry name" value="Urease metallochaperone UreE, N-terminal domain"/>
    <property type="match status" value="2"/>
</dbReference>
<evidence type="ECO:0000256" key="5">
    <source>
        <dbReference type="ARBA" id="ARBA00023186"/>
    </source>
</evidence>
<accession>U7VCC3</accession>
<dbReference type="EMBL" id="AXZF01000033">
    <property type="protein sequence ID" value="ERT69165.1"/>
    <property type="molecule type" value="Genomic_DNA"/>
</dbReference>
<dbReference type="GO" id="GO:0005737">
    <property type="term" value="C:cytoplasm"/>
    <property type="evidence" value="ECO:0007669"/>
    <property type="project" value="TreeGrafter"/>
</dbReference>
<keyword evidence="3" id="KW-0863">Zinc-finger</keyword>
<sequence length="340" mass="37830">MALKEDFYKILEVNKNASEAEIKKAYRKQARKYHPDKFSSSTEAEKATAEKKFKEVNEAYQILSDPEKRTQYDNFGHAAFEQGGPSSSQGYGQYGGGQNYQDFNFGNFNFNFNEFGGGGGDEDLGDIFGSFFGGRGARKRGPQPGGDLSMEIEISLEESAKGGEKTIRYARTGKNGTPEEVEKKFKIPAGIADGQKLKLAKFGNASTSGGPHGDLYIHIKIKPDDLFIRDGYDVICKVPVSYYAAALGGEVEVPTLSGNKKIKIPAGTQSGKRFALREYGIFNPKTKKKGTHYAEITIEVPVDLDEEQKNLLKEFDEKLKDKNRKIKTSFIEKVKKFFKL</sequence>
<keyword evidence="2" id="KW-0677">Repeat</keyword>
<dbReference type="InterPro" id="IPR018253">
    <property type="entry name" value="DnaJ_domain_CS"/>
</dbReference>
<dbReference type="SUPFAM" id="SSF46565">
    <property type="entry name" value="Chaperone J-domain"/>
    <property type="match status" value="1"/>
</dbReference>
<dbReference type="AlphaFoldDB" id="U7VCC3"/>
<keyword evidence="1" id="KW-0479">Metal-binding</keyword>
<dbReference type="SMART" id="SM00271">
    <property type="entry name" value="DnaJ"/>
    <property type="match status" value="1"/>
</dbReference>
<keyword evidence="5" id="KW-0143">Chaperone</keyword>
<protein>
    <recommendedName>
        <fullName evidence="6">J domain-containing protein</fullName>
    </recommendedName>
</protein>
<dbReference type="GO" id="GO:0051082">
    <property type="term" value="F:unfolded protein binding"/>
    <property type="evidence" value="ECO:0007669"/>
    <property type="project" value="InterPro"/>
</dbReference>
<comment type="caution">
    <text evidence="7">The sequence shown here is derived from an EMBL/GenBank/DDBJ whole genome shotgun (WGS) entry which is preliminary data.</text>
</comment>
<dbReference type="Proteomes" id="UP000017081">
    <property type="component" value="Unassembled WGS sequence"/>
</dbReference>
<keyword evidence="8" id="KW-1185">Reference proteome</keyword>
<evidence type="ECO:0000256" key="2">
    <source>
        <dbReference type="ARBA" id="ARBA00022737"/>
    </source>
</evidence>
<reference evidence="7 8" key="1">
    <citation type="submission" date="2013-08" db="EMBL/GenBank/DDBJ databases">
        <authorList>
            <person name="Weinstock G."/>
            <person name="Sodergren E."/>
            <person name="Wylie T."/>
            <person name="Fulton L."/>
            <person name="Fulton R."/>
            <person name="Fronick C."/>
            <person name="O'Laughlin M."/>
            <person name="Godfrey J."/>
            <person name="Miner T."/>
            <person name="Herter B."/>
            <person name="Appelbaum E."/>
            <person name="Cordes M."/>
            <person name="Lek S."/>
            <person name="Wollam A."/>
            <person name="Pepin K.H."/>
            <person name="Palsikar V.B."/>
            <person name="Mitreva M."/>
            <person name="Wilson R.K."/>
        </authorList>
    </citation>
    <scope>NUCLEOTIDE SEQUENCE [LARGE SCALE GENOMIC DNA]</scope>
    <source>
        <strain evidence="7 8">ATCC BAA-474</strain>
    </source>
</reference>
<evidence type="ECO:0000256" key="1">
    <source>
        <dbReference type="ARBA" id="ARBA00022723"/>
    </source>
</evidence>
<dbReference type="InterPro" id="IPR002939">
    <property type="entry name" value="DnaJ_C"/>
</dbReference>
<dbReference type="PROSITE" id="PS00636">
    <property type="entry name" value="DNAJ_1"/>
    <property type="match status" value="1"/>
</dbReference>
<evidence type="ECO:0000313" key="8">
    <source>
        <dbReference type="Proteomes" id="UP000017081"/>
    </source>
</evidence>
<dbReference type="RefSeq" id="WP_023050444.1">
    <property type="nucleotide sequence ID" value="NZ_CP173065.2"/>
</dbReference>
<dbReference type="PANTHER" id="PTHR43096:SF48">
    <property type="entry name" value="CHAPERONE PROTEIN DNAJ"/>
    <property type="match status" value="1"/>
</dbReference>
<dbReference type="FunFam" id="2.60.260.20:FF:000005">
    <property type="entry name" value="Chaperone protein dnaJ 1, mitochondrial"/>
    <property type="match status" value="1"/>
</dbReference>
<proteinExistence type="predicted"/>
<dbReference type="Pfam" id="PF01556">
    <property type="entry name" value="DnaJ_C"/>
    <property type="match status" value="1"/>
</dbReference>
<feature type="domain" description="J" evidence="6">
    <location>
        <begin position="6"/>
        <end position="76"/>
    </location>
</feature>
<evidence type="ECO:0000313" key="7">
    <source>
        <dbReference type="EMBL" id="ERT69165.1"/>
    </source>
</evidence>
<dbReference type="GO" id="GO:0008270">
    <property type="term" value="F:zinc ion binding"/>
    <property type="evidence" value="ECO:0007669"/>
    <property type="project" value="UniProtKB-KW"/>
</dbReference>
<dbReference type="Pfam" id="PF00226">
    <property type="entry name" value="DnaJ"/>
    <property type="match status" value="1"/>
</dbReference>
<evidence type="ECO:0000256" key="4">
    <source>
        <dbReference type="ARBA" id="ARBA00022833"/>
    </source>
</evidence>
<evidence type="ECO:0000256" key="3">
    <source>
        <dbReference type="ARBA" id="ARBA00022771"/>
    </source>
</evidence>
<dbReference type="InterPro" id="IPR001623">
    <property type="entry name" value="DnaJ_domain"/>
</dbReference>